<protein>
    <recommendedName>
        <fullName evidence="1">Reverse transcriptase domain-containing protein</fullName>
    </recommendedName>
</protein>
<reference evidence="2" key="1">
    <citation type="submission" date="2019-08" db="EMBL/GenBank/DDBJ databases">
        <authorList>
            <person name="Kucharzyk K."/>
            <person name="Murdoch R.W."/>
            <person name="Higgins S."/>
            <person name="Loffler F."/>
        </authorList>
    </citation>
    <scope>NUCLEOTIDE SEQUENCE</scope>
</reference>
<organism evidence="2">
    <name type="scientific">bioreactor metagenome</name>
    <dbReference type="NCBI Taxonomy" id="1076179"/>
    <lineage>
        <taxon>unclassified sequences</taxon>
        <taxon>metagenomes</taxon>
        <taxon>ecological metagenomes</taxon>
    </lineage>
</organism>
<name>A0A645HHQ4_9ZZZZ</name>
<dbReference type="AlphaFoldDB" id="A0A645HHQ4"/>
<dbReference type="PROSITE" id="PS50878">
    <property type="entry name" value="RT_POL"/>
    <property type="match status" value="1"/>
</dbReference>
<evidence type="ECO:0000259" key="1">
    <source>
        <dbReference type="PROSITE" id="PS50878"/>
    </source>
</evidence>
<dbReference type="PANTHER" id="PTHR34047:SF8">
    <property type="entry name" value="PROTEIN YKFC"/>
    <property type="match status" value="1"/>
</dbReference>
<evidence type="ECO:0000313" key="2">
    <source>
        <dbReference type="EMBL" id="MPN38565.1"/>
    </source>
</evidence>
<dbReference type="InterPro" id="IPR000477">
    <property type="entry name" value="RT_dom"/>
</dbReference>
<feature type="domain" description="Reverse transcriptase" evidence="1">
    <location>
        <begin position="1"/>
        <end position="104"/>
    </location>
</feature>
<dbReference type="Pfam" id="PF00078">
    <property type="entry name" value="RVT_1"/>
    <property type="match status" value="1"/>
</dbReference>
<gene>
    <name evidence="2" type="ORF">SDC9_186089</name>
</gene>
<dbReference type="CDD" id="cd01651">
    <property type="entry name" value="RT_G2_intron"/>
    <property type="match status" value="1"/>
</dbReference>
<comment type="caution">
    <text evidence="2">The sequence shown here is derived from an EMBL/GenBank/DDBJ whole genome shotgun (WGS) entry which is preliminary data.</text>
</comment>
<sequence length="136" mass="15893">MENGELNESEIGSSQGGVISPLLSNIYLHYLDSKWELHYKHLGKLIRYCDDFVVICRTKKEAEHTLKAVKTIMDKLELELHSEKTRLVSLWDGKEGFDFLGFHHRRLKTETARGQIFSETHQFPSKKAMRKMRENS</sequence>
<accession>A0A645HHQ4</accession>
<dbReference type="SUPFAM" id="SSF56672">
    <property type="entry name" value="DNA/RNA polymerases"/>
    <property type="match status" value="1"/>
</dbReference>
<dbReference type="InterPro" id="IPR051083">
    <property type="entry name" value="GrpII_Intron_Splice-Mob/Def"/>
</dbReference>
<proteinExistence type="predicted"/>
<dbReference type="EMBL" id="VSSQ01093874">
    <property type="protein sequence ID" value="MPN38565.1"/>
    <property type="molecule type" value="Genomic_DNA"/>
</dbReference>
<dbReference type="InterPro" id="IPR043502">
    <property type="entry name" value="DNA/RNA_pol_sf"/>
</dbReference>
<dbReference type="PANTHER" id="PTHR34047">
    <property type="entry name" value="NUCLEAR INTRON MATURASE 1, MITOCHONDRIAL-RELATED"/>
    <property type="match status" value="1"/>
</dbReference>